<dbReference type="EMBL" id="AMFJ01034249">
    <property type="protein sequence ID" value="EKD29840.1"/>
    <property type="molecule type" value="Genomic_DNA"/>
</dbReference>
<dbReference type="SMART" id="SM00257">
    <property type="entry name" value="LysM"/>
    <property type="match status" value="2"/>
</dbReference>
<dbReference type="InterPro" id="IPR036779">
    <property type="entry name" value="LysM_dom_sf"/>
</dbReference>
<dbReference type="PANTHER" id="PTHR33734">
    <property type="entry name" value="LYSM DOMAIN-CONTAINING GPI-ANCHORED PROTEIN 2"/>
    <property type="match status" value="1"/>
</dbReference>
<feature type="domain" description="LysM" evidence="1">
    <location>
        <begin position="160"/>
        <end position="204"/>
    </location>
</feature>
<name>K1XHM8_9BACT</name>
<feature type="non-terminal residue" evidence="2">
    <location>
        <position position="292"/>
    </location>
</feature>
<comment type="caution">
    <text evidence="2">The sequence shown here is derived from an EMBL/GenBank/DDBJ whole genome shotgun (WGS) entry which is preliminary data.</text>
</comment>
<protein>
    <submittedName>
        <fullName evidence="2">CHAP protein</fullName>
    </submittedName>
</protein>
<feature type="domain" description="LysM" evidence="1">
    <location>
        <begin position="110"/>
        <end position="154"/>
    </location>
</feature>
<dbReference type="Pfam" id="PF01476">
    <property type="entry name" value="LysM"/>
    <property type="match status" value="2"/>
</dbReference>
<dbReference type="InterPro" id="IPR018392">
    <property type="entry name" value="LysM"/>
</dbReference>
<organism evidence="2">
    <name type="scientific">uncultured bacterium</name>
    <name type="common">gcode 4</name>
    <dbReference type="NCBI Taxonomy" id="1234023"/>
    <lineage>
        <taxon>Bacteria</taxon>
        <taxon>environmental samples</taxon>
    </lineage>
</organism>
<dbReference type="CDD" id="cd00118">
    <property type="entry name" value="LysM"/>
    <property type="match status" value="2"/>
</dbReference>
<dbReference type="SUPFAM" id="SSF54106">
    <property type="entry name" value="LysM domain"/>
    <property type="match status" value="2"/>
</dbReference>
<sequence>MSSKINIKARLQRHARNTQVLSKKRIFSLLKKFKFFSLIIVLILPIYPSFGSSFGVNEETAVGNYDETTIITAYEGDAEDASIFSKESGFIKPNSTLDDTRDVTGINKLLSYTVTDGDSMGSIAEKFNVSANSIIWANNFNSDTVIHPGDTIRIPPVSGLAYTVASGDTLDSLAAKYKVDKTKIAEQNKLAINQELLIDQQIIIPGAVKITPPKAVPVIAKKDMPNKKKAALAKVAKPKAKTYAVGYTGKGNKFAWGNCTYFVANHKNVTWRGNANAWLRNAAAAWVPTGNN</sequence>
<evidence type="ECO:0000259" key="1">
    <source>
        <dbReference type="PROSITE" id="PS51782"/>
    </source>
</evidence>
<proteinExistence type="predicted"/>
<evidence type="ECO:0000313" key="2">
    <source>
        <dbReference type="EMBL" id="EKD29840.1"/>
    </source>
</evidence>
<dbReference type="AlphaFoldDB" id="K1XHM8"/>
<dbReference type="Gene3D" id="3.10.350.10">
    <property type="entry name" value="LysM domain"/>
    <property type="match status" value="2"/>
</dbReference>
<dbReference type="PROSITE" id="PS51782">
    <property type="entry name" value="LYSM"/>
    <property type="match status" value="2"/>
</dbReference>
<dbReference type="PANTHER" id="PTHR33734:SF22">
    <property type="entry name" value="MEMBRANE-BOUND LYTIC MUREIN TRANSGLYCOSYLASE D"/>
    <property type="match status" value="1"/>
</dbReference>
<gene>
    <name evidence="2" type="ORF">ACD_78C00249G0003</name>
</gene>
<reference evidence="2" key="1">
    <citation type="journal article" date="2012" name="Science">
        <title>Fermentation, hydrogen, and sulfur metabolism in multiple uncultivated bacterial phyla.</title>
        <authorList>
            <person name="Wrighton K.C."/>
            <person name="Thomas B.C."/>
            <person name="Sharon I."/>
            <person name="Miller C.S."/>
            <person name="Castelle C.J."/>
            <person name="VerBerkmoes N.C."/>
            <person name="Wilkins M.J."/>
            <person name="Hettich R.L."/>
            <person name="Lipton M.S."/>
            <person name="Williams K.H."/>
            <person name="Long P.E."/>
            <person name="Banfield J.F."/>
        </authorList>
    </citation>
    <scope>NUCLEOTIDE SEQUENCE [LARGE SCALE GENOMIC DNA]</scope>
</reference>
<accession>K1XHM8</accession>